<feature type="compositionally biased region" description="Basic and acidic residues" evidence="7">
    <location>
        <begin position="1088"/>
        <end position="1101"/>
    </location>
</feature>
<feature type="region of interest" description="Disordered" evidence="7">
    <location>
        <begin position="1695"/>
        <end position="1728"/>
    </location>
</feature>
<dbReference type="PANTHER" id="PTHR43399">
    <property type="entry name" value="SUBTILISIN-RELATED"/>
    <property type="match status" value="1"/>
</dbReference>
<feature type="compositionally biased region" description="Gly residues" evidence="7">
    <location>
        <begin position="1701"/>
        <end position="1728"/>
    </location>
</feature>
<dbReference type="Pfam" id="PF09136">
    <property type="entry name" value="Glucodextran_B"/>
    <property type="match status" value="2"/>
</dbReference>
<feature type="active site" description="Charge relay system" evidence="5 6">
    <location>
        <position position="220"/>
    </location>
</feature>
<dbReference type="PROSITE" id="PS51892">
    <property type="entry name" value="SUBTILASE"/>
    <property type="match status" value="1"/>
</dbReference>
<accession>A0A920C5U1</accession>
<evidence type="ECO:0000256" key="4">
    <source>
        <dbReference type="ARBA" id="ARBA00022825"/>
    </source>
</evidence>
<dbReference type="Pfam" id="PF20773">
    <property type="entry name" value="InhA-like_MAM"/>
    <property type="match status" value="2"/>
</dbReference>
<dbReference type="InterPro" id="IPR008969">
    <property type="entry name" value="CarboxyPept-like_regulatory"/>
</dbReference>
<feature type="chain" id="PRO_5039665494" description="Bacillopeptidase F" evidence="8">
    <location>
        <begin position="29"/>
        <end position="1728"/>
    </location>
</feature>
<dbReference type="InterPro" id="IPR000209">
    <property type="entry name" value="Peptidase_S8/S53_dom"/>
</dbReference>
<proteinExistence type="inferred from homology"/>
<feature type="domain" description="Inhibitor I9" evidence="10">
    <location>
        <begin position="114"/>
        <end position="175"/>
    </location>
</feature>
<dbReference type="InterPro" id="IPR023828">
    <property type="entry name" value="Peptidase_S8_Ser-AS"/>
</dbReference>
<dbReference type="SUPFAM" id="SSF49464">
    <property type="entry name" value="Carboxypeptidase regulatory domain-like"/>
    <property type="match status" value="2"/>
</dbReference>
<keyword evidence="8" id="KW-0732">Signal</keyword>
<dbReference type="FunFam" id="3.40.50.200:FF:000043">
    <property type="entry name" value="Peptidase S8"/>
    <property type="match status" value="1"/>
</dbReference>
<name>A0A920C5U1_9BACI</name>
<evidence type="ECO:0008006" key="13">
    <source>
        <dbReference type="Google" id="ProtNLM"/>
    </source>
</evidence>
<dbReference type="Gene3D" id="2.60.120.200">
    <property type="match status" value="1"/>
</dbReference>
<dbReference type="Pfam" id="PF05922">
    <property type="entry name" value="Inhibitor_I9"/>
    <property type="match status" value="1"/>
</dbReference>
<feature type="active site" description="Charge relay system" evidence="5 6">
    <location>
        <position position="266"/>
    </location>
</feature>
<dbReference type="InterPro" id="IPR036852">
    <property type="entry name" value="Peptidase_S8/S53_dom_sf"/>
</dbReference>
<dbReference type="Gene3D" id="2.60.40.10">
    <property type="entry name" value="Immunoglobulins"/>
    <property type="match status" value="2"/>
</dbReference>
<dbReference type="Pfam" id="PF00082">
    <property type="entry name" value="Peptidase_S8"/>
    <property type="match status" value="1"/>
</dbReference>
<reference evidence="11" key="1">
    <citation type="submission" date="2021-03" db="EMBL/GenBank/DDBJ databases">
        <title>Antimicrobial resistance genes in bacteria isolated from Japanese honey, and their potential for conferring macrolide and lincosamide resistance in the American foulbrood pathogen Paenibacillus larvae.</title>
        <authorList>
            <person name="Okamoto M."/>
            <person name="Kumagai M."/>
            <person name="Kanamori H."/>
            <person name="Takamatsu D."/>
        </authorList>
    </citation>
    <scope>NUCLEOTIDE SEQUENCE</scope>
    <source>
        <strain evidence="11">J43TS3</strain>
    </source>
</reference>
<evidence type="ECO:0000256" key="2">
    <source>
        <dbReference type="ARBA" id="ARBA00022670"/>
    </source>
</evidence>
<dbReference type="InterPro" id="IPR013320">
    <property type="entry name" value="ConA-like_dom_sf"/>
</dbReference>
<dbReference type="Pfam" id="PF13715">
    <property type="entry name" value="CarbopepD_reg_2"/>
    <property type="match status" value="1"/>
</dbReference>
<evidence type="ECO:0000259" key="10">
    <source>
        <dbReference type="Pfam" id="PF05922"/>
    </source>
</evidence>
<evidence type="ECO:0000256" key="6">
    <source>
        <dbReference type="PROSITE-ProRule" id="PRU01240"/>
    </source>
</evidence>
<keyword evidence="2 6" id="KW-0645">Protease</keyword>
<dbReference type="InterPro" id="IPR010259">
    <property type="entry name" value="S8pro/Inhibitor_I9"/>
</dbReference>
<dbReference type="PRINTS" id="PR00723">
    <property type="entry name" value="SUBTILISIN"/>
</dbReference>
<dbReference type="Proteomes" id="UP000676917">
    <property type="component" value="Unassembled WGS sequence"/>
</dbReference>
<dbReference type="SUPFAM" id="SSF49899">
    <property type="entry name" value="Concanavalin A-like lectins/glucanases"/>
    <property type="match status" value="1"/>
</dbReference>
<dbReference type="GO" id="GO:0004252">
    <property type="term" value="F:serine-type endopeptidase activity"/>
    <property type="evidence" value="ECO:0007669"/>
    <property type="project" value="UniProtKB-UniRule"/>
</dbReference>
<evidence type="ECO:0000256" key="3">
    <source>
        <dbReference type="ARBA" id="ARBA00022801"/>
    </source>
</evidence>
<dbReference type="Gene3D" id="3.40.50.200">
    <property type="entry name" value="Peptidase S8/S53 domain"/>
    <property type="match status" value="1"/>
</dbReference>
<evidence type="ECO:0000313" key="11">
    <source>
        <dbReference type="EMBL" id="GIO25903.1"/>
    </source>
</evidence>
<evidence type="ECO:0000256" key="5">
    <source>
        <dbReference type="PIRSR" id="PIRSR615500-1"/>
    </source>
</evidence>
<sequence>MKRRKQARRFSVIAIILMIFSLFTPAFAGAESKGTPHTSLVDSKELIQAKVNQSLLDSFSKNEKVTFLIKFKEQADPMKVAKEARANAKKASLSAFNQEIAQRSAVISELKSVAIESQRKVTSFLEAEAEKGNAEDIKSFYIVNGMAVTATKEIAEKLATFPEVEKILPNEKRQLFKGLEVQETPKVGTQSIEWNVDRVNAPDVWGLGVDGAGVVVANIDTGVEWEHPALKEKYRGYNSATGQVDHTYSFYDPVNGRTTPYDIDGHGTHTMGTMVGSEPSGSNQVGVAPGAKWIAVQAFTANGAYDDDLLAAAEWIMAPGGDTSKAPDVVNNSWGGGRGIDEWYLPTVIAWRAADIFPAFAAGNTTLTNPGGPGSVASPSNYPESFAVGATDSNDMLASFSLRGPSPYGEIKPDISAPGVAVRSSYPGGGYASANGTSMATPAVAGVVALLKSANQSLEVDQIEQIIIDTAVPRTDSQYPDSPNHGYGYGLIDAFAAVSSIADGLAKVQGQVTMDGEDTEAPVFEHAAPSEAYSGLDLELNIQVSDNVSVTSVQLQYGDQTLDATRKSGNFKSGEYQVVIPGEALEVGTFTYNWVINDFGNNEVVSDSYQVDIKAGITNGYFDDFESKPMGWQKTGTNNVWEWGVPTSGPNEAYSGENVYATNLAGDYSSSMNASLIMPPIDVAEGESYLQFKSWHSFEYSTSGTAWDYGELVISNDMENWTTLERFVGASEGWLSKEFDLSDYAGQRLYVGFHTYSDGSVTRPGWYIDDVALTEDSMYNQDAVAPTFEHSAPGQAYKNMALSLSVDVQDDLRIGGATLHFLNSDGEWQELEAELSSGNETEGTFAVIVPAEHVSGDSFTYKWVVRDYARNTVESEEYVVALTEGITVGYSEDFENNPEGWTLIGSKNVWELGAPTSGPNGAVSGENVYATNLAGDYPSNMNGTLVMPGVSVPEDGAYLQFKDWHIFEQSSTGTAYDYGRVVVSTDMVNWTNLAQFNGDSAGWKDAEVDLSAYAGQTIYVGFFAYSDGSVAKAGWYIDDVVLSDTSLNLAKNPADKKIVTNDEKAEKEKEAALEKEANASSKKNVAKPSKDKEHAVEKQENKVSGIPLDATVSVLETGRSVGTNPQDGSYSMVIPAGSYTLVAETYGYRAKQQAVTVGADEVATANFVLEELPKATVTGVVTSQKSGNPIAGATVLLVEDSNVNPVQTDENGSFSITAYEGSYTLKVLAEDYVGQEIEVTFDQDKSLDIALEPFFTVPGGEIGYDDGTAENARAFYDAGNGWAVKMSLPEGQKQAIVTEGVFQFHGTDWPSPGATPFAVEVWSAGENGLPGKKLAGPINAEAIRDLNQWTVVDLREHNIQVDGDFYMVYIQTVPYPNSPGLATDENGPNAKRSYQLVGGAWEPSPADEGNYMIRARVAYGVAKPTITDPVNGTLTNEAAVSVHGTASPTTSISLLNNGEEVGTADIGEDGQFNIDIELAEGENTLQAVTYVNGEEATESETVTVTLDTIAPELNIANIKDGDRTNRETITVQGTVSDTNLSTVTVNGQQASVEPESGTFSKRILLDQGENVIEVVATDGAGNTTTKVVTVFADFTAPEITNITPNEDKHLKAGQTVLISFDSEAGLDASFAVHLPLTNIQSSNVTELPFVETTAGHYVAYWTVPSGVQANGAEIELIAKDDFGNETRAKAAGKLYITDGNGNNGKGNDKGNGNGKGNNNGKGKGNGKN</sequence>
<comment type="caution">
    <text evidence="11">The sequence shown here is derived from an EMBL/GenBank/DDBJ whole genome shotgun (WGS) entry which is preliminary data.</text>
</comment>
<dbReference type="InterPro" id="IPR051048">
    <property type="entry name" value="Peptidase_S8/S53_subtilisin"/>
</dbReference>
<dbReference type="SUPFAM" id="SSF52743">
    <property type="entry name" value="Subtilisin-like"/>
    <property type="match status" value="1"/>
</dbReference>
<feature type="region of interest" description="Disordered" evidence="7">
    <location>
        <begin position="1060"/>
        <end position="1102"/>
    </location>
</feature>
<dbReference type="GO" id="GO:0006508">
    <property type="term" value="P:proteolysis"/>
    <property type="evidence" value="ECO:0007669"/>
    <property type="project" value="UniProtKB-KW"/>
</dbReference>
<evidence type="ECO:0000256" key="7">
    <source>
        <dbReference type="SAM" id="MobiDB-lite"/>
    </source>
</evidence>
<feature type="signal peptide" evidence="8">
    <location>
        <begin position="1"/>
        <end position="28"/>
    </location>
</feature>
<organism evidence="11 12">
    <name type="scientific">Ornithinibacillus bavariensis</name>
    <dbReference type="NCBI Taxonomy" id="545502"/>
    <lineage>
        <taxon>Bacteria</taxon>
        <taxon>Bacillati</taxon>
        <taxon>Bacillota</taxon>
        <taxon>Bacilli</taxon>
        <taxon>Bacillales</taxon>
        <taxon>Bacillaceae</taxon>
        <taxon>Ornithinibacillus</taxon>
    </lineage>
</organism>
<keyword evidence="3 6" id="KW-0378">Hydrolase</keyword>
<dbReference type="NCBIfam" id="NF038128">
    <property type="entry name" value="choice_anch_J"/>
    <property type="match status" value="2"/>
</dbReference>
<evidence type="ECO:0000256" key="8">
    <source>
        <dbReference type="SAM" id="SignalP"/>
    </source>
</evidence>
<feature type="domain" description="Peptidase S8/S53" evidence="9">
    <location>
        <begin position="211"/>
        <end position="490"/>
    </location>
</feature>
<evidence type="ECO:0000256" key="1">
    <source>
        <dbReference type="ARBA" id="ARBA00011073"/>
    </source>
</evidence>
<gene>
    <name evidence="11" type="ORF">J43TS3_05140</name>
</gene>
<dbReference type="CDD" id="cd07481">
    <property type="entry name" value="Peptidases_S8_BacillopeptidaseF-like"/>
    <property type="match status" value="1"/>
</dbReference>
<dbReference type="InterPro" id="IPR015500">
    <property type="entry name" value="Peptidase_S8_subtilisin-rel"/>
</dbReference>
<dbReference type="PANTHER" id="PTHR43399:SF4">
    <property type="entry name" value="CELL WALL-ASSOCIATED PROTEASE"/>
    <property type="match status" value="1"/>
</dbReference>
<dbReference type="PROSITE" id="PS00138">
    <property type="entry name" value="SUBTILASE_SER"/>
    <property type="match status" value="1"/>
</dbReference>
<evidence type="ECO:0000259" key="9">
    <source>
        <dbReference type="Pfam" id="PF00082"/>
    </source>
</evidence>
<dbReference type="InterPro" id="IPR013783">
    <property type="entry name" value="Ig-like_fold"/>
</dbReference>
<dbReference type="Gene3D" id="2.60.40.1120">
    <property type="entry name" value="Carboxypeptidase-like, regulatory domain"/>
    <property type="match status" value="2"/>
</dbReference>
<evidence type="ECO:0000313" key="12">
    <source>
        <dbReference type="Proteomes" id="UP000676917"/>
    </source>
</evidence>
<keyword evidence="4 6" id="KW-0720">Serine protease</keyword>
<dbReference type="InterPro" id="IPR033857">
    <property type="entry name" value="Bacillopeptidase_F"/>
</dbReference>
<dbReference type="EMBL" id="BORP01000001">
    <property type="protein sequence ID" value="GIO25903.1"/>
    <property type="molecule type" value="Genomic_DNA"/>
</dbReference>
<comment type="similarity">
    <text evidence="1 6">Belongs to the peptidase S8 family.</text>
</comment>
<dbReference type="RefSeq" id="WP_244853301.1">
    <property type="nucleotide sequence ID" value="NZ_BORP01000001.1"/>
</dbReference>
<feature type="active site" description="Charge relay system" evidence="5 6">
    <location>
        <position position="438"/>
    </location>
</feature>
<feature type="compositionally biased region" description="Basic and acidic residues" evidence="7">
    <location>
        <begin position="1060"/>
        <end position="1077"/>
    </location>
</feature>
<protein>
    <recommendedName>
        <fullName evidence="13">Bacillopeptidase F</fullName>
    </recommendedName>
</protein>
<keyword evidence="12" id="KW-1185">Reference proteome</keyword>